<dbReference type="InParanoid" id="A0A078AEA1"/>
<gene>
    <name evidence="2" type="primary">Contig17436.g18554</name>
    <name evidence="2" type="ORF">STYLEM_9586</name>
</gene>
<dbReference type="Pfam" id="PF07728">
    <property type="entry name" value="AAA_5"/>
    <property type="match status" value="1"/>
</dbReference>
<dbReference type="CDD" id="cd00009">
    <property type="entry name" value="AAA"/>
    <property type="match status" value="1"/>
</dbReference>
<dbReference type="InterPro" id="IPR025662">
    <property type="entry name" value="Sigma_54_int_dom_ATP-bd_1"/>
</dbReference>
<sequence>MSILEQSEDEIKICIHYDVYPCTKLDLNEILFEILIIGCINDHFQNIYKIPEHDRIFVEISQSLNEQYYKLFISGNIKSIECQWDFAGIKVKKAQKQKYQKVCRYLLALEAEISRYSMEELKESKNILKDIDFSIVLMKNFSKMLKDKNYYYVNSFVDFVYDQLVRLENSDFFSQENLERQMSGFLGIGIAEKAKRFHKEIVNQLIELSQRISIVEKYSESSDIQQNLKRRVTEEEQANRFRDLEWDVFNNPFIVFNDSGTITPIYKNIEVIPEAIKDYNRRINKFNKDAQEYKLYDEFTQDEFVEKILEICVNDARKEKLKKSKELKNLVFTLDNFMKLVLIYLRIRANMPIVLMGETGVGKTSLVEYLAKIIDAEFFVLNLHAGVQEDEIVRFVKNAQHIAQNQEYVRPQGLKDEEFETKMRMEEQNSKLDDQSSKKILNKRKVILFFDEINTNENINGLLKEVFIDRHLNGIPLEDNICLVAACNPFKLRKKEISGMTSGLKLSERDLTMSKLVYRVLPLPESLVPFIWDYKSLNENEERKYIAKMIEKTYDKAGILGESIKSVYLWAGNKQKLKDQFEVIERFNGEIDKISATVLKAQNIIKNQEESWAVSLRDVSRFSMLFIYFSKNNCNHDENQSIENKILSSQQSKYNDTEIALVLAIYFCYVIRISNQDKRKQFIEKLNNDLGIQALPCLLPQNFTNIVLMEQNRFLNQMEIKVGIGKSQTLLENIFVIITCILNDIPLIITGKPGSSKTLAMNLILKSFRGNLSSNTFFKKFPAFVPFYYQGSEQTTSKAIEKIYKKAQKAGESMKGENRKAVVIFDEIGLAERSFA</sequence>
<dbReference type="InterPro" id="IPR003593">
    <property type="entry name" value="AAA+_ATPase"/>
</dbReference>
<dbReference type="EMBL" id="CCKQ01009121">
    <property type="protein sequence ID" value="CDW80584.1"/>
    <property type="molecule type" value="Genomic_DNA"/>
</dbReference>
<dbReference type="OrthoDB" id="313566at2759"/>
<dbReference type="GO" id="GO:0016887">
    <property type="term" value="F:ATP hydrolysis activity"/>
    <property type="evidence" value="ECO:0007669"/>
    <property type="project" value="InterPro"/>
</dbReference>
<feature type="domain" description="AAA+ ATPase" evidence="1">
    <location>
        <begin position="349"/>
        <end position="527"/>
    </location>
</feature>
<dbReference type="InterPro" id="IPR031248">
    <property type="entry name" value="RNF213"/>
</dbReference>
<dbReference type="Gene3D" id="3.40.50.300">
    <property type="entry name" value="P-loop containing nucleotide triphosphate hydrolases"/>
    <property type="match status" value="2"/>
</dbReference>
<evidence type="ECO:0000313" key="3">
    <source>
        <dbReference type="Proteomes" id="UP000039865"/>
    </source>
</evidence>
<protein>
    <submittedName>
        <fullName evidence="2">Denn domain containing protein</fullName>
    </submittedName>
</protein>
<keyword evidence="3" id="KW-1185">Reference proteome</keyword>
<dbReference type="InterPro" id="IPR027417">
    <property type="entry name" value="P-loop_NTPase"/>
</dbReference>
<dbReference type="SUPFAM" id="SSF52540">
    <property type="entry name" value="P-loop containing nucleoside triphosphate hydrolases"/>
    <property type="match status" value="1"/>
</dbReference>
<evidence type="ECO:0000313" key="2">
    <source>
        <dbReference type="EMBL" id="CDW80584.1"/>
    </source>
</evidence>
<accession>A0A078AEA1</accession>
<dbReference type="PANTHER" id="PTHR22605">
    <property type="entry name" value="RZ-TYPE DOMAIN-CONTAINING PROTEIN"/>
    <property type="match status" value="1"/>
</dbReference>
<dbReference type="GO" id="GO:0004842">
    <property type="term" value="F:ubiquitin-protein transferase activity"/>
    <property type="evidence" value="ECO:0007669"/>
    <property type="project" value="InterPro"/>
</dbReference>
<organism evidence="2 3">
    <name type="scientific">Stylonychia lemnae</name>
    <name type="common">Ciliate</name>
    <dbReference type="NCBI Taxonomy" id="5949"/>
    <lineage>
        <taxon>Eukaryota</taxon>
        <taxon>Sar</taxon>
        <taxon>Alveolata</taxon>
        <taxon>Ciliophora</taxon>
        <taxon>Intramacronucleata</taxon>
        <taxon>Spirotrichea</taxon>
        <taxon>Stichotrichia</taxon>
        <taxon>Sporadotrichida</taxon>
        <taxon>Oxytrichidae</taxon>
        <taxon>Stylonychinae</taxon>
        <taxon>Stylonychia</taxon>
    </lineage>
</organism>
<dbReference type="SMART" id="SM00382">
    <property type="entry name" value="AAA"/>
    <property type="match status" value="1"/>
</dbReference>
<reference evidence="2 3" key="1">
    <citation type="submission" date="2014-06" db="EMBL/GenBank/DDBJ databases">
        <authorList>
            <person name="Swart Estienne"/>
        </authorList>
    </citation>
    <scope>NUCLEOTIDE SEQUENCE [LARGE SCALE GENOMIC DNA]</scope>
    <source>
        <strain evidence="2 3">130c</strain>
    </source>
</reference>
<dbReference type="PROSITE" id="PS00675">
    <property type="entry name" value="SIGMA54_INTERACT_1"/>
    <property type="match status" value="1"/>
</dbReference>
<name>A0A078AEA1_STYLE</name>
<dbReference type="Proteomes" id="UP000039865">
    <property type="component" value="Unassembled WGS sequence"/>
</dbReference>
<dbReference type="GO" id="GO:0005524">
    <property type="term" value="F:ATP binding"/>
    <property type="evidence" value="ECO:0007669"/>
    <property type="project" value="InterPro"/>
</dbReference>
<evidence type="ECO:0000259" key="1">
    <source>
        <dbReference type="SMART" id="SM00382"/>
    </source>
</evidence>
<dbReference type="InterPro" id="IPR011704">
    <property type="entry name" value="ATPase_dyneun-rel_AAA"/>
</dbReference>
<proteinExistence type="predicted"/>
<dbReference type="PANTHER" id="PTHR22605:SF1">
    <property type="entry name" value="RZ-TYPE DOMAIN-CONTAINING PROTEIN"/>
    <property type="match status" value="1"/>
</dbReference>
<dbReference type="AlphaFoldDB" id="A0A078AEA1"/>